<evidence type="ECO:0000313" key="2">
    <source>
        <dbReference type="EMBL" id="WUI83715.1"/>
    </source>
</evidence>
<evidence type="ECO:0000256" key="1">
    <source>
        <dbReference type="RuleBase" id="RU362001"/>
    </source>
</evidence>
<dbReference type="Proteomes" id="UP001346877">
    <property type="component" value="Chromosome"/>
</dbReference>
<name>A0ABZ1PJ44_9ACTN</name>
<reference evidence="2 3" key="1">
    <citation type="submission" date="2022-10" db="EMBL/GenBank/DDBJ databases">
        <title>The complete genomes of actinobacterial strains from the NBC collection.</title>
        <authorList>
            <person name="Joergensen T.S."/>
            <person name="Alvarez Arevalo M."/>
            <person name="Sterndorff E.B."/>
            <person name="Faurdal D."/>
            <person name="Vuksanovic O."/>
            <person name="Mourched A.-S."/>
            <person name="Charusanti P."/>
            <person name="Shaw S."/>
            <person name="Blin K."/>
            <person name="Weber T."/>
        </authorList>
    </citation>
    <scope>NUCLEOTIDE SEQUENCE [LARGE SCALE GENOMIC DNA]</scope>
    <source>
        <strain evidence="2 3">NBC_00396</strain>
    </source>
</reference>
<dbReference type="Gene3D" id="1.10.287.1060">
    <property type="entry name" value="ESAT-6-like"/>
    <property type="match status" value="1"/>
</dbReference>
<dbReference type="SUPFAM" id="SSF140453">
    <property type="entry name" value="EsxAB dimer-like"/>
    <property type="match status" value="1"/>
</dbReference>
<dbReference type="InterPro" id="IPR036689">
    <property type="entry name" value="ESAT-6-like_sf"/>
</dbReference>
<keyword evidence="3" id="KW-1185">Reference proteome</keyword>
<organism evidence="2 3">
    <name type="scientific">Micromonospora zamorensis</name>
    <dbReference type="NCBI Taxonomy" id="709883"/>
    <lineage>
        <taxon>Bacteria</taxon>
        <taxon>Bacillati</taxon>
        <taxon>Actinomycetota</taxon>
        <taxon>Actinomycetes</taxon>
        <taxon>Micromonosporales</taxon>
        <taxon>Micromonosporaceae</taxon>
        <taxon>Micromonospora</taxon>
    </lineage>
</organism>
<accession>A0ABZ1PJ44</accession>
<comment type="similarity">
    <text evidence="1">Belongs to the WXG100 family.</text>
</comment>
<dbReference type="InterPro" id="IPR010310">
    <property type="entry name" value="T7SS_ESAT-6-like"/>
</dbReference>
<evidence type="ECO:0000313" key="3">
    <source>
        <dbReference type="Proteomes" id="UP001346877"/>
    </source>
</evidence>
<dbReference type="Pfam" id="PF06013">
    <property type="entry name" value="WXG100"/>
    <property type="match status" value="1"/>
</dbReference>
<dbReference type="NCBIfam" id="TIGR03930">
    <property type="entry name" value="WXG100_ESAT6"/>
    <property type="match status" value="1"/>
</dbReference>
<proteinExistence type="inferred from homology"/>
<sequence length="106" mass="11239">MALSNISTTEEGMRAAAQEFAAKADEFTTANHLVDSQVDVLLASWTGQAARGFQNAMDSWGQSFTQVILALREMENQMQGTSAGYTRGEEDAASFTSSLGSALPGV</sequence>
<protein>
    <recommendedName>
        <fullName evidence="1">ESAT-6-like protein</fullName>
    </recommendedName>
</protein>
<dbReference type="EMBL" id="CP107941">
    <property type="protein sequence ID" value="WUI83715.1"/>
    <property type="molecule type" value="Genomic_DNA"/>
</dbReference>
<gene>
    <name evidence="2" type="ORF">OG375_05055</name>
</gene>
<dbReference type="RefSeq" id="WP_328373071.1">
    <property type="nucleotide sequence ID" value="NZ_CP107936.1"/>
</dbReference>